<proteinExistence type="predicted"/>
<evidence type="ECO:0000313" key="1">
    <source>
        <dbReference type="EMBL" id="QIR31269.1"/>
    </source>
</evidence>
<keyword evidence="2" id="KW-1185">Reference proteome</keyword>
<reference evidence="1 2" key="1">
    <citation type="journal article" date="2020" name="Genes (Basel)">
        <title>Comparative Genomics of Two New HF1-like Haloviruses.</title>
        <authorList>
            <person name="Dyall-Smith M."/>
            <person name="Tang S.L."/>
            <person name="Russ B."/>
            <person name="Chiang P.W."/>
            <person name="Pfeiffer F."/>
        </authorList>
    </citation>
    <scope>NUCLEOTIDE SEQUENCE [LARGE SCALE GENOMIC DNA]</scope>
</reference>
<accession>A0A6G9RWB2</accession>
<evidence type="ECO:0000313" key="2">
    <source>
        <dbReference type="Proteomes" id="UP000501054"/>
    </source>
</evidence>
<gene>
    <name evidence="1" type="ORF">HrrSp1_540</name>
</gene>
<protein>
    <submittedName>
        <fullName evidence="1">Uncharacterized protein</fullName>
    </submittedName>
</protein>
<organism evidence="1 2">
    <name type="scientific">Halorubrum virus Serpecor1</name>
    <dbReference type="NCBI Taxonomy" id="2721757"/>
    <lineage>
        <taxon>Viruses</taxon>
        <taxon>Duplodnaviria</taxon>
        <taxon>Heunggongvirae</taxon>
        <taxon>Uroviricota</taxon>
        <taxon>Caudoviricetes</taxon>
        <taxon>Thumleimavirales</taxon>
        <taxon>Hafunaviridae</taxon>
        <taxon>Haloferacalesvirus</taxon>
        <taxon>Haloferacalesvirus serpentinense</taxon>
        <taxon>Haloferacalesvirus Serpecor1</taxon>
    </lineage>
</organism>
<sequence length="25" mass="2754">MSLFLVFLCAVLIFAAIIGAEVYHL</sequence>
<name>A0A6G9RWB2_9CAUD</name>
<dbReference type="Proteomes" id="UP000501054">
    <property type="component" value="Segment"/>
</dbReference>
<dbReference type="EMBL" id="MN901521">
    <property type="protein sequence ID" value="QIR31269.1"/>
    <property type="molecule type" value="Genomic_DNA"/>
</dbReference>